<dbReference type="Pfam" id="PF01944">
    <property type="entry name" value="SpoIIM"/>
    <property type="match status" value="1"/>
</dbReference>
<evidence type="ECO:0000256" key="1">
    <source>
        <dbReference type="SAM" id="Phobius"/>
    </source>
</evidence>
<sequence length="78" mass="8902">MNFYEVLVKIVPHGVFEVPALLCASIIGFKSITIIVRILFSSHPNKKILIDETFKIILLIFIIILLLFLGAVVEWYIT</sequence>
<reference evidence="2 3" key="1">
    <citation type="submission" date="2013-03" db="EMBL/GenBank/DDBJ databases">
        <title>Draft genome sequence of Gracibacillus halophilus YIM-C55.5, a moderately halophilic and thermophilic organism from the Xiaochaidamu salt lake.</title>
        <authorList>
            <person name="Sugumar T."/>
            <person name="Polireddy D.R."/>
            <person name="Antony A."/>
            <person name="Madhava Y.R."/>
            <person name="Sivakumar N."/>
        </authorList>
    </citation>
    <scope>NUCLEOTIDE SEQUENCE [LARGE SCALE GENOMIC DNA]</scope>
    <source>
        <strain evidence="2 3">YIM-C55.5</strain>
    </source>
</reference>
<gene>
    <name evidence="2" type="ORF">J416_03601</name>
</gene>
<feature type="transmembrane region" description="Helical" evidence="1">
    <location>
        <begin position="56"/>
        <end position="77"/>
    </location>
</feature>
<dbReference type="InterPro" id="IPR002798">
    <property type="entry name" value="SpoIIM-like"/>
</dbReference>
<proteinExistence type="predicted"/>
<keyword evidence="1" id="KW-0812">Transmembrane</keyword>
<keyword evidence="1" id="KW-0472">Membrane</keyword>
<comment type="caution">
    <text evidence="2">The sequence shown here is derived from an EMBL/GenBank/DDBJ whole genome shotgun (WGS) entry which is preliminary data.</text>
</comment>
<protein>
    <submittedName>
        <fullName evidence="2">Uncharacterized protein</fullName>
    </submittedName>
</protein>
<evidence type="ECO:0000313" key="3">
    <source>
        <dbReference type="Proteomes" id="UP000012283"/>
    </source>
</evidence>
<dbReference type="Proteomes" id="UP000012283">
    <property type="component" value="Unassembled WGS sequence"/>
</dbReference>
<name>N4WTX6_9BACI</name>
<dbReference type="eggNOG" id="COG1300">
    <property type="taxonomic scope" value="Bacteria"/>
</dbReference>
<accession>N4WTX6</accession>
<dbReference type="EMBL" id="APML01000014">
    <property type="protein sequence ID" value="ENH97815.1"/>
    <property type="molecule type" value="Genomic_DNA"/>
</dbReference>
<feature type="transmembrane region" description="Helical" evidence="1">
    <location>
        <begin position="18"/>
        <end position="40"/>
    </location>
</feature>
<keyword evidence="1" id="KW-1133">Transmembrane helix</keyword>
<evidence type="ECO:0000313" key="2">
    <source>
        <dbReference type="EMBL" id="ENH97815.1"/>
    </source>
</evidence>
<organism evidence="2 3">
    <name type="scientific">Gracilibacillus halophilus YIM-C55.5</name>
    <dbReference type="NCBI Taxonomy" id="1308866"/>
    <lineage>
        <taxon>Bacteria</taxon>
        <taxon>Bacillati</taxon>
        <taxon>Bacillota</taxon>
        <taxon>Bacilli</taxon>
        <taxon>Bacillales</taxon>
        <taxon>Bacillaceae</taxon>
        <taxon>Gracilibacillus</taxon>
    </lineage>
</organism>
<dbReference type="AlphaFoldDB" id="N4WTX6"/>
<keyword evidence="3" id="KW-1185">Reference proteome</keyword>